<dbReference type="EMBL" id="SGPM01000283">
    <property type="protein sequence ID" value="THH27073.1"/>
    <property type="molecule type" value="Genomic_DNA"/>
</dbReference>
<feature type="transmembrane region" description="Helical" evidence="1">
    <location>
        <begin position="158"/>
        <end position="179"/>
    </location>
</feature>
<feature type="transmembrane region" description="Helical" evidence="1">
    <location>
        <begin position="200"/>
        <end position="221"/>
    </location>
</feature>
<keyword evidence="1" id="KW-1133">Transmembrane helix</keyword>
<organism evidence="2 3">
    <name type="scientific">Antrodiella citrinella</name>
    <dbReference type="NCBI Taxonomy" id="2447956"/>
    <lineage>
        <taxon>Eukaryota</taxon>
        <taxon>Fungi</taxon>
        <taxon>Dikarya</taxon>
        <taxon>Basidiomycota</taxon>
        <taxon>Agaricomycotina</taxon>
        <taxon>Agaricomycetes</taxon>
        <taxon>Polyporales</taxon>
        <taxon>Steccherinaceae</taxon>
        <taxon>Antrodiella</taxon>
    </lineage>
</organism>
<gene>
    <name evidence="2" type="ORF">EUX98_g7113</name>
</gene>
<feature type="transmembrane region" description="Helical" evidence="1">
    <location>
        <begin position="54"/>
        <end position="72"/>
    </location>
</feature>
<dbReference type="OrthoDB" id="3197626at2759"/>
<keyword evidence="1" id="KW-0812">Transmembrane</keyword>
<accession>A0A4V3XHX0</accession>
<comment type="caution">
    <text evidence="2">The sequence shown here is derived from an EMBL/GenBank/DDBJ whole genome shotgun (WGS) entry which is preliminary data.</text>
</comment>
<evidence type="ECO:0000256" key="1">
    <source>
        <dbReference type="SAM" id="Phobius"/>
    </source>
</evidence>
<reference evidence="2 3" key="1">
    <citation type="submission" date="2019-02" db="EMBL/GenBank/DDBJ databases">
        <title>Genome sequencing of the rare red list fungi Antrodiella citrinella (Flaviporus citrinellus).</title>
        <authorList>
            <person name="Buettner E."/>
            <person name="Kellner H."/>
        </authorList>
    </citation>
    <scope>NUCLEOTIDE SEQUENCE [LARGE SCALE GENOMIC DNA]</scope>
    <source>
        <strain evidence="2 3">DSM 108506</strain>
    </source>
</reference>
<name>A0A4V3XHX0_9APHY</name>
<dbReference type="AlphaFoldDB" id="A0A4V3XHX0"/>
<feature type="transmembrane region" description="Helical" evidence="1">
    <location>
        <begin position="118"/>
        <end position="138"/>
    </location>
</feature>
<sequence length="330" mass="36311">MPQWMSQEEIVKDTAVFLKMQHALCGVYFWEFVVSLDFEWSFITGRKKLNWPMIPYFGGRYITLFTLIGLLVSLDVTTEVNCQALYTFLAFGGQAMIGFASANLAIRAMAIWSQSRYVVIPLSVLIAGHWAIIMQGVVVKASWDPVQGCVASATKTSVLTATFTYSICLDFIVFCLSAWKLAMPKHKKSQLVTWMFRDGLGYFALASLVNIPAAVFISLHLNPVMDIIFNVPAALMSTILASRAVRRLANFSSATPSVYITNPSQGLASRTDDQATTGANLSFAAGRARARGVHVQMNTFTVNEDASDFATKSKVDPESLEFDGTRGTAF</sequence>
<evidence type="ECO:0000313" key="3">
    <source>
        <dbReference type="Proteomes" id="UP000308730"/>
    </source>
</evidence>
<keyword evidence="3" id="KW-1185">Reference proteome</keyword>
<keyword evidence="1" id="KW-0472">Membrane</keyword>
<evidence type="ECO:0000313" key="2">
    <source>
        <dbReference type="EMBL" id="THH27073.1"/>
    </source>
</evidence>
<dbReference type="Proteomes" id="UP000308730">
    <property type="component" value="Unassembled WGS sequence"/>
</dbReference>
<proteinExistence type="predicted"/>
<protein>
    <submittedName>
        <fullName evidence="2">Uncharacterized protein</fullName>
    </submittedName>
</protein>
<feature type="transmembrane region" description="Helical" evidence="1">
    <location>
        <begin position="84"/>
        <end position="106"/>
    </location>
</feature>